<dbReference type="InterPro" id="IPR052042">
    <property type="entry name" value="Tail_sheath_structural"/>
</dbReference>
<organism evidence="4 5">
    <name type="scientific">Dyadobacter fanqingshengii</name>
    <dbReference type="NCBI Taxonomy" id="2906443"/>
    <lineage>
        <taxon>Bacteria</taxon>
        <taxon>Pseudomonadati</taxon>
        <taxon>Bacteroidota</taxon>
        <taxon>Cytophagia</taxon>
        <taxon>Cytophagales</taxon>
        <taxon>Spirosomataceae</taxon>
        <taxon>Dyadobacter</taxon>
    </lineage>
</organism>
<dbReference type="Proteomes" id="UP001139700">
    <property type="component" value="Unassembled WGS sequence"/>
</dbReference>
<dbReference type="Pfam" id="PF17482">
    <property type="entry name" value="Phage_sheath_1C"/>
    <property type="match status" value="1"/>
</dbReference>
<comment type="caution">
    <text evidence="4">The sequence shown here is derived from an EMBL/GenBank/DDBJ whole genome shotgun (WGS) entry which is preliminary data.</text>
</comment>
<accession>A0A9X1T838</accession>
<dbReference type="PANTHER" id="PTHR35861">
    <property type="match status" value="1"/>
</dbReference>
<feature type="domain" description="Tail sheath protein C-terminal" evidence="3">
    <location>
        <begin position="372"/>
        <end position="476"/>
    </location>
</feature>
<reference evidence="4" key="1">
    <citation type="submission" date="2021-12" db="EMBL/GenBank/DDBJ databases">
        <title>Novel species in genus Dyadobacter.</title>
        <authorList>
            <person name="Ma C."/>
        </authorList>
    </citation>
    <scope>NUCLEOTIDE SEQUENCE</scope>
    <source>
        <strain evidence="4">CY399</strain>
    </source>
</reference>
<evidence type="ECO:0000313" key="4">
    <source>
        <dbReference type="EMBL" id="MCF0039770.1"/>
    </source>
</evidence>
<dbReference type="InterPro" id="IPR035089">
    <property type="entry name" value="Phage_sheath_subtilisin"/>
</dbReference>
<keyword evidence="5" id="KW-1185">Reference proteome</keyword>
<name>A0A9X1T838_9BACT</name>
<sequence length="483" mass="52022">MSTYATPGVYIKEISTLPASIAAVDTAIPAFIGHTALASKNGESVRGIPTRITSMLDYESIFGFANPEAISIDIQDTYTGEDGQPAKLSSRIVKANAPANPSAYKMYYSLRLFFDNGGGPCYIISVNDFTTPPAVGDSTTATSLLGGLAALEKVDEPTLILFPDDLTLANGKSVYEAALAQCEKLKDRFVIMDVKVNTSDPFADGENFRNTGIGSGDLKYGAAYYPNLKSALNFGYDSSSVTIIQTNRYIGTGTPNPAITNAANASNLTALSSEDPSLHRAILSEISKLYITVPPSGAIAGVYARVDSQRGVWKAPANVDIRSVIGPALKVSHEQQASLNVDASSGKSINVIRSFTGKGTLVWGARTLAGNDNEWRYVPVRRLFIFIEESVQKATEFVVFEPNDANTWLRVKTMIENFLTKLWRDGALAGAKPEEAFFVRIGLGITMTSQDILEGIMNVEIGLAAVRPAEFIILKFSHKLQEA</sequence>
<evidence type="ECO:0000259" key="2">
    <source>
        <dbReference type="Pfam" id="PF04984"/>
    </source>
</evidence>
<feature type="domain" description="Tail sheath protein subtilisin-like" evidence="2">
    <location>
        <begin position="140"/>
        <end position="368"/>
    </location>
</feature>
<dbReference type="Gene3D" id="3.40.50.11780">
    <property type="match status" value="1"/>
</dbReference>
<dbReference type="AlphaFoldDB" id="A0A9X1T838"/>
<evidence type="ECO:0000256" key="1">
    <source>
        <dbReference type="ARBA" id="ARBA00008005"/>
    </source>
</evidence>
<evidence type="ECO:0000313" key="5">
    <source>
        <dbReference type="Proteomes" id="UP001139700"/>
    </source>
</evidence>
<gene>
    <name evidence="4" type="ORF">LXM24_06710</name>
</gene>
<dbReference type="EMBL" id="JAJTTA010000002">
    <property type="protein sequence ID" value="MCF0039770.1"/>
    <property type="molecule type" value="Genomic_DNA"/>
</dbReference>
<proteinExistence type="inferred from homology"/>
<dbReference type="RefSeq" id="WP_234612209.1">
    <property type="nucleotide sequence ID" value="NZ_CP098806.1"/>
</dbReference>
<protein>
    <submittedName>
        <fullName evidence="4">Phage tail sheath subtilisin-like domain-containing protein</fullName>
    </submittedName>
</protein>
<comment type="similarity">
    <text evidence="1">Belongs to the myoviridae tail sheath protein family.</text>
</comment>
<evidence type="ECO:0000259" key="3">
    <source>
        <dbReference type="Pfam" id="PF17482"/>
    </source>
</evidence>
<dbReference type="InterPro" id="IPR020287">
    <property type="entry name" value="Tail_sheath_C"/>
</dbReference>
<dbReference type="Pfam" id="PF04984">
    <property type="entry name" value="Phage_sheath_1"/>
    <property type="match status" value="1"/>
</dbReference>
<dbReference type="PANTHER" id="PTHR35861:SF1">
    <property type="entry name" value="PHAGE TAIL SHEATH PROTEIN"/>
    <property type="match status" value="1"/>
</dbReference>